<reference evidence="4" key="1">
    <citation type="submission" date="2025-08" db="UniProtKB">
        <authorList>
            <consortium name="Ensembl"/>
        </authorList>
    </citation>
    <scope>IDENTIFICATION</scope>
</reference>
<name>A0A8D2L5A2_VARKO</name>
<dbReference type="Pfam" id="PF23295">
    <property type="entry name" value="Arm_4"/>
    <property type="match status" value="1"/>
</dbReference>
<evidence type="ECO:0000256" key="2">
    <source>
        <dbReference type="SAM" id="MobiDB-lite"/>
    </source>
</evidence>
<keyword evidence="1" id="KW-0853">WD repeat</keyword>
<dbReference type="OMA" id="FVRDTYH"/>
<dbReference type="PANTHER" id="PTHR46108">
    <property type="entry name" value="BLUE CHEESE"/>
    <property type="match status" value="1"/>
</dbReference>
<feature type="region of interest" description="Disordered" evidence="2">
    <location>
        <begin position="1"/>
        <end position="44"/>
    </location>
</feature>
<sequence>METVLELKAEEDSPEENAGQNHALANKGPVVAVPTQSVKPGKGQDPCLDPSLLWETLGRQLLEYEEMAALQSPEEQRRRLLDLLPVFLKAWEQSAGEISFLNAQLLASETAKLLVKEIQKNLNRKPAAIPFPGLQKVDGEKLCKLARVLSLLSRMQEPGVRCSIIKSGLPVLLLQCLHLFFVSPLDEAGEADVLCQVYRFLQLFFGCQTMLNICAEEPAVDELLLAADLRSLIISVTSLWDQSSPSWKCPTSQVLRTISKAQSKNIISYLQATDCIKVSIQNLSTLAESLPPCEVCEPLNIILCFVKNSYPTSPSLLLEFEKNGGYQLLLEIFLRYDGPLDSKEHTPLRECLDFLTQLTMCGKTELQVSGNIASPQLPQFEVKQSISSGNRVRNLKAFQVLESLFQKSINPELCQYILQALKSIWTWDSMNFFLLEWSLQPISQFVSLIPHKPPLVQKDFFQLVESVVWDLSYIPHEILKEIQCLIKENTDPLSTSAALLCLHSIAQKDQLFKDLFRDSGLLGMLLAQLRKEAKILRKKVSQDQRMEKELVNTMLQMVVALVVGSVRNTVVFRDYGMVPYIKIFIDDDLFRSHTLTILEQLSVINPEEYMSIIVGNLCSSTPGELHFKLDLLKSLLRTMESPRGRSAFRTSTGFNGLLSLLADMEGALRDPPAGLWASLEHDRIMQLVLHILHVIAAALYLDPVNSDFFRKNELFEKMADELGLLGCFSAQKGLRAPVSLSKPRTFAGFLHTAVCSPELLPTWLRSCIRIISFLDSMAKRNPFHLSSFLEDTGPGHVGSNEAAANRWPGNEDWVIVCPGALCVMVRLIAKLYKEDSPELSWEIQYAVADHVQSLMSLEKSRQVACGAGLLDTLVVSCLDELHNMESPLHLPLIRLFEKLASQSIEPAVLSGSTNLHHCRPDSGTPWLYSSSAVALQAAICLLSMTTPRSLQPESSCLPPSFVEFDMSREGYGYLFLPTVATVLGPNTECYISGGTGKGSREFPPRDGLTFCSWFLVSRMGSAHQAHPLRFLTLVRHMARTEEEFACFAVSFSPTDCCLTISTEEVPCQPLDAMEPETEGVPSVLSQVQFRCSELLVTGQWQHLVVTVAKETKRICTTSAYINGRLVGSAKMQYIQPLPGGFVSMDPSSFVDVYGYVATPPIWKAKSSLTWRQGPLYFLEEVISMDALLLMVKLGPRYCSNFQAVELRVTLVSQENISFGISVMSSSYTTVKDIRDCYGEVDGRLIAKELGLSSRDGTTPVFLVQNTAGKLPGTLRTIGAVTVGQDGTRVFQSCPAAVSLNYIGGPAVLLGLLAVACDDHAVYAAIKVLHSVLSSSAMSENLMKHISGYQMLAYLLKKKTHLLNSRILQLVLSMGGIAETSLDSPTIKNSGVFRHIICDFEVRMEKCFYDIPGSWNAEVVSRTEVVPKLLLLFSDPEVTCSRISRICAVLSHLLQRCFRITDILCSPCRNQEDVFLCMGPDWFLMFIQGHVHSSSVVLAVKLLLFFLHNRTLLQKFRESKMASTWFGNSRMGLDILMDNLKNGSQKPEPSLYKKSGFVALKTLLSNCIQSPEVYFHLSALLLATPGSEPPVGIQPNLDSMLQWLLHNHHKNAVSRLGLCPEAAVLLLEMVKSILKQIPGGPEDSWEITYPGHIMQFFCLMYHSYPQDPLWRNPEFFQALALAVFPSTDPGKRPSGSQHPFDPVDALFFRVTQCLRGECVAEAATPLRLVNLSCFTQKLVEKLCGGMLAADPRKVILFLTEQVTMVRYYFCYLQVLFSSSL</sequence>
<evidence type="ECO:0000259" key="3">
    <source>
        <dbReference type="Pfam" id="PF23295"/>
    </source>
</evidence>
<reference evidence="4" key="2">
    <citation type="submission" date="2025-09" db="UniProtKB">
        <authorList>
            <consortium name="Ensembl"/>
        </authorList>
    </citation>
    <scope>IDENTIFICATION</scope>
</reference>
<dbReference type="PANTHER" id="PTHR46108:SF3">
    <property type="entry name" value="WD REPEAT- AND FYVE DOMAIN-CONTAINING PROTEIN 4"/>
    <property type="match status" value="1"/>
</dbReference>
<dbReference type="InterPro" id="IPR016024">
    <property type="entry name" value="ARM-type_fold"/>
</dbReference>
<evidence type="ECO:0000256" key="1">
    <source>
        <dbReference type="ARBA" id="ARBA00022574"/>
    </source>
</evidence>
<protein>
    <recommendedName>
        <fullName evidence="3">Alfy-like armadillo-like repeat domain-containing protein</fullName>
    </recommendedName>
</protein>
<dbReference type="Ensembl" id="ENSVKKT00000017438.1">
    <property type="protein sequence ID" value="ENSVKKP00000017015.1"/>
    <property type="gene ID" value="ENSVKKG00000011630.1"/>
</dbReference>
<dbReference type="Proteomes" id="UP000694545">
    <property type="component" value="Unplaced"/>
</dbReference>
<keyword evidence="5" id="KW-1185">Reference proteome</keyword>
<evidence type="ECO:0000313" key="4">
    <source>
        <dbReference type="Ensembl" id="ENSVKKP00000017015.1"/>
    </source>
</evidence>
<proteinExistence type="predicted"/>
<evidence type="ECO:0000313" key="5">
    <source>
        <dbReference type="Proteomes" id="UP000694545"/>
    </source>
</evidence>
<dbReference type="InterPro" id="IPR011989">
    <property type="entry name" value="ARM-like"/>
</dbReference>
<accession>A0A8D2L5A2</accession>
<feature type="compositionally biased region" description="Basic and acidic residues" evidence="2">
    <location>
        <begin position="1"/>
        <end position="11"/>
    </location>
</feature>
<feature type="domain" description="Alfy-like armadillo-like repeat" evidence="3">
    <location>
        <begin position="631"/>
        <end position="873"/>
    </location>
</feature>
<dbReference type="InterPro" id="IPR051944">
    <property type="entry name" value="BEACH_domain_protein"/>
</dbReference>
<dbReference type="InterPro" id="IPR056252">
    <property type="entry name" value="Alfy-like_Arm-like"/>
</dbReference>
<dbReference type="Gene3D" id="1.25.10.10">
    <property type="entry name" value="Leucine-rich Repeat Variant"/>
    <property type="match status" value="1"/>
</dbReference>
<organism evidence="4 5">
    <name type="scientific">Varanus komodoensis</name>
    <name type="common">Komodo dragon</name>
    <dbReference type="NCBI Taxonomy" id="61221"/>
    <lineage>
        <taxon>Eukaryota</taxon>
        <taxon>Metazoa</taxon>
        <taxon>Chordata</taxon>
        <taxon>Craniata</taxon>
        <taxon>Vertebrata</taxon>
        <taxon>Euteleostomi</taxon>
        <taxon>Lepidosauria</taxon>
        <taxon>Squamata</taxon>
        <taxon>Bifurcata</taxon>
        <taxon>Unidentata</taxon>
        <taxon>Episquamata</taxon>
        <taxon>Toxicofera</taxon>
        <taxon>Anguimorpha</taxon>
        <taxon>Paleoanguimorpha</taxon>
        <taxon>Varanoidea</taxon>
        <taxon>Varanidae</taxon>
        <taxon>Varanus</taxon>
    </lineage>
</organism>
<dbReference type="SUPFAM" id="SSF48371">
    <property type="entry name" value="ARM repeat"/>
    <property type="match status" value="2"/>
</dbReference>
<dbReference type="GO" id="GO:0019882">
    <property type="term" value="P:antigen processing and presentation"/>
    <property type="evidence" value="ECO:0007669"/>
    <property type="project" value="TreeGrafter"/>
</dbReference>